<name>A0ABQ4BZ46_9ACTN</name>
<keyword evidence="2" id="KW-1185">Reference proteome</keyword>
<evidence type="ECO:0000313" key="1">
    <source>
        <dbReference type="EMBL" id="GIF55770.1"/>
    </source>
</evidence>
<reference evidence="1 2" key="1">
    <citation type="submission" date="2021-01" db="EMBL/GenBank/DDBJ databases">
        <title>Whole genome shotgun sequence of Asanoa iriomotensis NBRC 100142.</title>
        <authorList>
            <person name="Komaki H."/>
            <person name="Tamura T."/>
        </authorList>
    </citation>
    <scope>NUCLEOTIDE SEQUENCE [LARGE SCALE GENOMIC DNA]</scope>
    <source>
        <strain evidence="1 2">NBRC 100142</strain>
    </source>
</reference>
<dbReference type="RefSeq" id="WP_203701571.1">
    <property type="nucleotide sequence ID" value="NZ_BAAALU010000010.1"/>
</dbReference>
<dbReference type="Gene3D" id="2.60.120.620">
    <property type="entry name" value="q2cbj1_9rhob like domain"/>
    <property type="match status" value="1"/>
</dbReference>
<dbReference type="Pfam" id="PF05721">
    <property type="entry name" value="PhyH"/>
    <property type="match status" value="1"/>
</dbReference>
<sequence length="246" mass="27224">MVEVTLTQAQVDRFHERGFLRLAAITSQEEVTRLQGVYDGLFEPGALVSERDRYELAGSPDAPPALPQIVNPERYAPQLLETIAYRNATRVAAQLLGDDVKPGGMHAIRKPAKDGAATPWHQDEAYWDPAYEHRGISIWIPLQPATLENGCMQFVPGSHHLGVQPHQLINADSHGLELASLELVEEAVACPLPPGGATIHFSRTVHYAGPNTSTEPRRALIMGFSTPPTLLPQPRHMPWQRPEWYA</sequence>
<dbReference type="EMBL" id="BONC01000009">
    <property type="protein sequence ID" value="GIF55770.1"/>
    <property type="molecule type" value="Genomic_DNA"/>
</dbReference>
<comment type="caution">
    <text evidence="1">The sequence shown here is derived from an EMBL/GenBank/DDBJ whole genome shotgun (WGS) entry which is preliminary data.</text>
</comment>
<gene>
    <name evidence="1" type="ORF">Air01nite_18650</name>
</gene>
<organism evidence="1 2">
    <name type="scientific">Asanoa iriomotensis</name>
    <dbReference type="NCBI Taxonomy" id="234613"/>
    <lineage>
        <taxon>Bacteria</taxon>
        <taxon>Bacillati</taxon>
        <taxon>Actinomycetota</taxon>
        <taxon>Actinomycetes</taxon>
        <taxon>Micromonosporales</taxon>
        <taxon>Micromonosporaceae</taxon>
        <taxon>Asanoa</taxon>
    </lineage>
</organism>
<dbReference type="SUPFAM" id="SSF51197">
    <property type="entry name" value="Clavaminate synthase-like"/>
    <property type="match status" value="1"/>
</dbReference>
<dbReference type="PANTHER" id="PTHR20883:SF46">
    <property type="entry name" value="PHYTANOYL-COA HYDROXYLASE"/>
    <property type="match status" value="1"/>
</dbReference>
<dbReference type="InterPro" id="IPR008775">
    <property type="entry name" value="Phytyl_CoA_dOase-like"/>
</dbReference>
<protein>
    <submittedName>
        <fullName evidence="1">L-proline 4-hydroxylase</fullName>
    </submittedName>
</protein>
<dbReference type="Proteomes" id="UP000624325">
    <property type="component" value="Unassembled WGS sequence"/>
</dbReference>
<accession>A0ABQ4BZ46</accession>
<evidence type="ECO:0000313" key="2">
    <source>
        <dbReference type="Proteomes" id="UP000624325"/>
    </source>
</evidence>
<dbReference type="PANTHER" id="PTHR20883">
    <property type="entry name" value="PHYTANOYL-COA DIOXYGENASE DOMAIN CONTAINING 1"/>
    <property type="match status" value="1"/>
</dbReference>
<proteinExistence type="predicted"/>